<dbReference type="GO" id="GO:0004252">
    <property type="term" value="F:serine-type endopeptidase activity"/>
    <property type="evidence" value="ECO:0007669"/>
    <property type="project" value="UniProtKB-UniRule"/>
</dbReference>
<evidence type="ECO:0000313" key="10">
    <source>
        <dbReference type="Proteomes" id="UP001054902"/>
    </source>
</evidence>
<feature type="active site" description="Charge relay system" evidence="7">
    <location>
        <position position="39"/>
    </location>
</feature>
<organism evidence="9 10">
    <name type="scientific">Chaetoceros tenuissimus</name>
    <dbReference type="NCBI Taxonomy" id="426638"/>
    <lineage>
        <taxon>Eukaryota</taxon>
        <taxon>Sar</taxon>
        <taxon>Stramenopiles</taxon>
        <taxon>Ochrophyta</taxon>
        <taxon>Bacillariophyta</taxon>
        <taxon>Coscinodiscophyceae</taxon>
        <taxon>Chaetocerotophycidae</taxon>
        <taxon>Chaetocerotales</taxon>
        <taxon>Chaetocerotaceae</taxon>
        <taxon>Chaetoceros</taxon>
    </lineage>
</organism>
<dbReference type="PANTHER" id="PTHR43806:SF11">
    <property type="entry name" value="CEREVISIN-RELATED"/>
    <property type="match status" value="1"/>
</dbReference>
<evidence type="ECO:0000256" key="4">
    <source>
        <dbReference type="ARBA" id="ARBA00022825"/>
    </source>
</evidence>
<dbReference type="EMBL" id="BLLK01000019">
    <property type="protein sequence ID" value="GFH44035.1"/>
    <property type="molecule type" value="Genomic_DNA"/>
</dbReference>
<evidence type="ECO:0000256" key="3">
    <source>
        <dbReference type="ARBA" id="ARBA00022801"/>
    </source>
</evidence>
<dbReference type="PANTHER" id="PTHR43806">
    <property type="entry name" value="PEPTIDASE S8"/>
    <property type="match status" value="1"/>
</dbReference>
<evidence type="ECO:0000256" key="1">
    <source>
        <dbReference type="ARBA" id="ARBA00011073"/>
    </source>
</evidence>
<feature type="active site" description="Charge relay system" evidence="7">
    <location>
        <position position="195"/>
    </location>
</feature>
<evidence type="ECO:0000256" key="2">
    <source>
        <dbReference type="ARBA" id="ARBA00022670"/>
    </source>
</evidence>
<dbReference type="Proteomes" id="UP001054902">
    <property type="component" value="Unassembled WGS sequence"/>
</dbReference>
<keyword evidence="10" id="KW-1185">Reference proteome</keyword>
<sequence>MFLMQNGRGNEVRPYGLLHSQALKVSDEYVGNRKVCIVDTGYDRSHPDLPSGDWVTGSSASKKVPWCEDGIGHGTHIAGIIGGLGNNGRGVMGVIRNGMLKLHIVRVFDDKKKWVWKSRMIAAVEECAKNDSNIISLSIGSSKPTNHVMSVAAVNASGRKAKFSSFNDKIDIAAAGVNVYSTLPNNQYGFMSGTSYSAPYVVGVAALIWSFDTSKSAKDVWDALVTSANDKGQPGYDEKFGHGTVNALGAAKILGYQPPCTDNPVNWSLNLFTLSVDCDWFYVNESFCSWFGGDDYIGTNGQIGNIACCVCNGGTRTAADNILKACKDDDDWYDSDGERFNCEWYSQKDTRCSKFGRRFRNFGKTASEVCCICKDK</sequence>
<feature type="domain" description="Peptidase S8/S53" evidence="8">
    <location>
        <begin position="145"/>
        <end position="243"/>
    </location>
</feature>
<protein>
    <recommendedName>
        <fullName evidence="6">subtilisin</fullName>
        <ecNumber evidence="6">3.4.21.62</ecNumber>
    </recommendedName>
</protein>
<reference evidence="9 10" key="1">
    <citation type="journal article" date="2021" name="Sci. Rep.">
        <title>The genome of the diatom Chaetoceros tenuissimus carries an ancient integrated fragment of an extant virus.</title>
        <authorList>
            <person name="Hongo Y."/>
            <person name="Kimura K."/>
            <person name="Takaki Y."/>
            <person name="Yoshida Y."/>
            <person name="Baba S."/>
            <person name="Kobayashi G."/>
            <person name="Nagasaki K."/>
            <person name="Hano T."/>
            <person name="Tomaru Y."/>
        </authorList>
    </citation>
    <scope>NUCLEOTIDE SEQUENCE [LARGE SCALE GENOMIC DNA]</scope>
    <source>
        <strain evidence="9 10">NIES-3715</strain>
    </source>
</reference>
<dbReference type="EC" id="3.4.21.62" evidence="6"/>
<keyword evidence="2 7" id="KW-0645">Protease</keyword>
<dbReference type="AlphaFoldDB" id="A0AAD3CF98"/>
<comment type="catalytic activity">
    <reaction evidence="5">
        <text>Hydrolysis of proteins with broad specificity for peptide bonds, and a preference for a large uncharged residue in P1. Hydrolyzes peptide amides.</text>
        <dbReference type="EC" id="3.4.21.62"/>
    </reaction>
</comment>
<dbReference type="GO" id="GO:0005615">
    <property type="term" value="C:extracellular space"/>
    <property type="evidence" value="ECO:0007669"/>
    <property type="project" value="TreeGrafter"/>
</dbReference>
<evidence type="ECO:0000256" key="6">
    <source>
        <dbReference type="ARBA" id="ARBA00023619"/>
    </source>
</evidence>
<feature type="domain" description="Peptidase S8/S53" evidence="8">
    <location>
        <begin position="34"/>
        <end position="142"/>
    </location>
</feature>
<dbReference type="InterPro" id="IPR022398">
    <property type="entry name" value="Peptidase_S8_His-AS"/>
</dbReference>
<evidence type="ECO:0000313" key="9">
    <source>
        <dbReference type="EMBL" id="GFH44035.1"/>
    </source>
</evidence>
<evidence type="ECO:0000256" key="5">
    <source>
        <dbReference type="ARBA" id="ARBA00023529"/>
    </source>
</evidence>
<dbReference type="PRINTS" id="PR00723">
    <property type="entry name" value="SUBTILISIN"/>
</dbReference>
<dbReference type="PROSITE" id="PS00138">
    <property type="entry name" value="SUBTILASE_SER"/>
    <property type="match status" value="1"/>
</dbReference>
<comment type="similarity">
    <text evidence="1 7">Belongs to the peptidase S8 family.</text>
</comment>
<dbReference type="InterPro" id="IPR015500">
    <property type="entry name" value="Peptidase_S8_subtilisin-rel"/>
</dbReference>
<dbReference type="Pfam" id="PF00082">
    <property type="entry name" value="Peptidase_S8"/>
    <property type="match status" value="2"/>
</dbReference>
<dbReference type="SUPFAM" id="SSF52743">
    <property type="entry name" value="Subtilisin-like"/>
    <property type="match status" value="1"/>
</dbReference>
<proteinExistence type="inferred from homology"/>
<keyword evidence="4 7" id="KW-0720">Serine protease</keyword>
<dbReference type="InterPro" id="IPR036852">
    <property type="entry name" value="Peptidase_S8/S53_dom_sf"/>
</dbReference>
<evidence type="ECO:0000256" key="7">
    <source>
        <dbReference type="PROSITE-ProRule" id="PRU01240"/>
    </source>
</evidence>
<gene>
    <name evidence="9" type="ORF">CTEN210_00509</name>
</gene>
<dbReference type="InterPro" id="IPR023828">
    <property type="entry name" value="Peptidase_S8_Ser-AS"/>
</dbReference>
<dbReference type="InterPro" id="IPR000209">
    <property type="entry name" value="Peptidase_S8/S53_dom"/>
</dbReference>
<dbReference type="PROSITE" id="PS00137">
    <property type="entry name" value="SUBTILASE_HIS"/>
    <property type="match status" value="1"/>
</dbReference>
<comment type="caution">
    <text evidence="9">The sequence shown here is derived from an EMBL/GenBank/DDBJ whole genome shotgun (WGS) entry which is preliminary data.</text>
</comment>
<dbReference type="PROSITE" id="PS51892">
    <property type="entry name" value="SUBTILASE"/>
    <property type="match status" value="1"/>
</dbReference>
<accession>A0AAD3CF98</accession>
<dbReference type="GO" id="GO:0006508">
    <property type="term" value="P:proteolysis"/>
    <property type="evidence" value="ECO:0007669"/>
    <property type="project" value="UniProtKB-KW"/>
</dbReference>
<feature type="active site" description="Charge relay system" evidence="7">
    <location>
        <position position="73"/>
    </location>
</feature>
<keyword evidence="3 7" id="KW-0378">Hydrolase</keyword>
<name>A0AAD3CF98_9STRA</name>
<dbReference type="InterPro" id="IPR050131">
    <property type="entry name" value="Peptidase_S8_subtilisin-like"/>
</dbReference>
<evidence type="ECO:0000259" key="8">
    <source>
        <dbReference type="Pfam" id="PF00082"/>
    </source>
</evidence>
<dbReference type="Gene3D" id="3.40.50.200">
    <property type="entry name" value="Peptidase S8/S53 domain"/>
    <property type="match status" value="2"/>
</dbReference>